<accession>A0AAE0Z060</accession>
<reference evidence="1" key="1">
    <citation type="journal article" date="2023" name="G3 (Bethesda)">
        <title>A reference genome for the long-term kleptoplast-retaining sea slug Elysia crispata morphotype clarki.</title>
        <authorList>
            <person name="Eastman K.E."/>
            <person name="Pendleton A.L."/>
            <person name="Shaikh M.A."/>
            <person name="Suttiyut T."/>
            <person name="Ogas R."/>
            <person name="Tomko P."/>
            <person name="Gavelis G."/>
            <person name="Widhalm J.R."/>
            <person name="Wisecaver J.H."/>
        </authorList>
    </citation>
    <scope>NUCLEOTIDE SEQUENCE</scope>
    <source>
        <strain evidence="1">ECLA1</strain>
    </source>
</reference>
<sequence length="267" mass="28751">MIVRDVCGFTGFIVFIELGHGALMFPQKAMMGQNESAVTGYPTPGRTQTSHLNELARDGCCCVPVVLTSACASTHSHTATTTTERLLRSSLVDILPIQCALPAGLCQQWMYGGPETLRPMGAVTSAARPVPSSPTRCPGILDREKTLKILCCDIMYVNCERPQMLLRSHALLNTRSPEFRFSGPNLSRQRCGDLLRLVHLARGEFPPLVFPGVRETLSSPGLNLAGGGNVERTLSEIGPAMDSQHISAADLLKLFASADPSCARSLT</sequence>
<gene>
    <name evidence="1" type="ORF">RRG08_028848</name>
</gene>
<proteinExistence type="predicted"/>
<name>A0AAE0Z060_9GAST</name>
<keyword evidence="2" id="KW-1185">Reference proteome</keyword>
<dbReference type="AlphaFoldDB" id="A0AAE0Z060"/>
<evidence type="ECO:0000313" key="1">
    <source>
        <dbReference type="EMBL" id="KAK3759846.1"/>
    </source>
</evidence>
<dbReference type="EMBL" id="JAWDGP010005065">
    <property type="protein sequence ID" value="KAK3759846.1"/>
    <property type="molecule type" value="Genomic_DNA"/>
</dbReference>
<evidence type="ECO:0000313" key="2">
    <source>
        <dbReference type="Proteomes" id="UP001283361"/>
    </source>
</evidence>
<comment type="caution">
    <text evidence="1">The sequence shown here is derived from an EMBL/GenBank/DDBJ whole genome shotgun (WGS) entry which is preliminary data.</text>
</comment>
<dbReference type="Proteomes" id="UP001283361">
    <property type="component" value="Unassembled WGS sequence"/>
</dbReference>
<organism evidence="1 2">
    <name type="scientific">Elysia crispata</name>
    <name type="common">lettuce slug</name>
    <dbReference type="NCBI Taxonomy" id="231223"/>
    <lineage>
        <taxon>Eukaryota</taxon>
        <taxon>Metazoa</taxon>
        <taxon>Spiralia</taxon>
        <taxon>Lophotrochozoa</taxon>
        <taxon>Mollusca</taxon>
        <taxon>Gastropoda</taxon>
        <taxon>Heterobranchia</taxon>
        <taxon>Euthyneura</taxon>
        <taxon>Panpulmonata</taxon>
        <taxon>Sacoglossa</taxon>
        <taxon>Placobranchoidea</taxon>
        <taxon>Plakobranchidae</taxon>
        <taxon>Elysia</taxon>
    </lineage>
</organism>
<protein>
    <submittedName>
        <fullName evidence="1">Uncharacterized protein</fullName>
    </submittedName>
</protein>